<feature type="non-terminal residue" evidence="2">
    <location>
        <position position="314"/>
    </location>
</feature>
<dbReference type="PANTHER" id="PTHR10887">
    <property type="entry name" value="DNA2/NAM7 HELICASE FAMILY"/>
    <property type="match status" value="1"/>
</dbReference>
<dbReference type="Proteomes" id="UP000678499">
    <property type="component" value="Unassembled WGS sequence"/>
</dbReference>
<dbReference type="PANTHER" id="PTHR10887:SF341">
    <property type="entry name" value="NFX1-TYPE ZINC FINGER-CONTAINING PROTEIN 1"/>
    <property type="match status" value="1"/>
</dbReference>
<dbReference type="Pfam" id="PF13087">
    <property type="entry name" value="AAA_12"/>
    <property type="match status" value="1"/>
</dbReference>
<name>A0A7R9C086_9CRUS</name>
<dbReference type="AlphaFoldDB" id="A0A7R9C086"/>
<accession>A0A7R9C086</accession>
<sequence length="314" mass="35774">MDYEKSLLNEINLLISWWVSLNAVVVEEAAEVSESHIVCCLSPDCEHLILIGDHQLLRPSTTAYQLGTNFGIDVSMFERMLKNHMPHERLTQQRRMQPNISNMLKLHVYEDLQDHSSVAIDDDIFGLAKNVFFVTRNSKEVLDEGLENKTKMVLEAEFLLAFCRYLLLQGYQHEQILILTTCSEQLHIFKKFITSSFPTCAKVRITSTEDYEGEESDIILLSLMTRVKLKGSSSSSKTDSQDVAAISRARKGLFMIGNMDVLSSGSEIWRKIEQFLLKENQIGRALPLRCQNHPDEVVFILEPNKFPVSGGCDR</sequence>
<evidence type="ECO:0000313" key="3">
    <source>
        <dbReference type="Proteomes" id="UP000678499"/>
    </source>
</evidence>
<dbReference type="InterPro" id="IPR045055">
    <property type="entry name" value="DNA2/NAM7-like"/>
</dbReference>
<dbReference type="GO" id="GO:0031048">
    <property type="term" value="P:regulatory ncRNA-mediated heterochromatin formation"/>
    <property type="evidence" value="ECO:0007669"/>
    <property type="project" value="TreeGrafter"/>
</dbReference>
<gene>
    <name evidence="2" type="ORF">NMOB1V02_LOCUS10833</name>
</gene>
<dbReference type="SUPFAM" id="SSF52540">
    <property type="entry name" value="P-loop containing nucleoside triphosphate hydrolases"/>
    <property type="match status" value="1"/>
</dbReference>
<dbReference type="Gene3D" id="3.40.50.300">
    <property type="entry name" value="P-loop containing nucleotide triphosphate hydrolases"/>
    <property type="match status" value="2"/>
</dbReference>
<dbReference type="GO" id="GO:0031380">
    <property type="term" value="C:nuclear RNA-directed RNA polymerase complex"/>
    <property type="evidence" value="ECO:0007669"/>
    <property type="project" value="TreeGrafter"/>
</dbReference>
<dbReference type="EMBL" id="CAJPEX010005037">
    <property type="protein sequence ID" value="CAG0923368.1"/>
    <property type="molecule type" value="Genomic_DNA"/>
</dbReference>
<evidence type="ECO:0000259" key="1">
    <source>
        <dbReference type="Pfam" id="PF13087"/>
    </source>
</evidence>
<dbReference type="CDD" id="cd18808">
    <property type="entry name" value="SF1_C_Upf1"/>
    <property type="match status" value="1"/>
</dbReference>
<feature type="domain" description="DNA2/NAM7 helicase-like C-terminal" evidence="1">
    <location>
        <begin position="73"/>
        <end position="259"/>
    </location>
</feature>
<reference evidence="2" key="1">
    <citation type="submission" date="2020-11" db="EMBL/GenBank/DDBJ databases">
        <authorList>
            <person name="Tran Van P."/>
        </authorList>
    </citation>
    <scope>NUCLEOTIDE SEQUENCE</scope>
</reference>
<dbReference type="OrthoDB" id="2423195at2759"/>
<protein>
    <recommendedName>
        <fullName evidence="1">DNA2/NAM7 helicase-like C-terminal domain-containing protein</fullName>
    </recommendedName>
</protein>
<organism evidence="2">
    <name type="scientific">Notodromas monacha</name>
    <dbReference type="NCBI Taxonomy" id="399045"/>
    <lineage>
        <taxon>Eukaryota</taxon>
        <taxon>Metazoa</taxon>
        <taxon>Ecdysozoa</taxon>
        <taxon>Arthropoda</taxon>
        <taxon>Crustacea</taxon>
        <taxon>Oligostraca</taxon>
        <taxon>Ostracoda</taxon>
        <taxon>Podocopa</taxon>
        <taxon>Podocopida</taxon>
        <taxon>Cypridocopina</taxon>
        <taxon>Cypridoidea</taxon>
        <taxon>Cyprididae</taxon>
        <taxon>Notodromas</taxon>
    </lineage>
</organism>
<dbReference type="InterPro" id="IPR041679">
    <property type="entry name" value="DNA2/NAM7-like_C"/>
</dbReference>
<evidence type="ECO:0000313" key="2">
    <source>
        <dbReference type="EMBL" id="CAD7283216.1"/>
    </source>
</evidence>
<dbReference type="InterPro" id="IPR047187">
    <property type="entry name" value="SF1_C_Upf1"/>
</dbReference>
<proteinExistence type="predicted"/>
<dbReference type="InterPro" id="IPR027417">
    <property type="entry name" value="P-loop_NTPase"/>
</dbReference>
<dbReference type="EMBL" id="OA887074">
    <property type="protein sequence ID" value="CAD7283216.1"/>
    <property type="molecule type" value="Genomic_DNA"/>
</dbReference>
<keyword evidence="3" id="KW-1185">Reference proteome</keyword>